<dbReference type="PROSITE" id="PS52012">
    <property type="entry name" value="CFEM"/>
    <property type="match status" value="1"/>
</dbReference>
<evidence type="ECO:0000256" key="10">
    <source>
        <dbReference type="ARBA" id="ARBA00023136"/>
    </source>
</evidence>
<dbReference type="InterPro" id="IPR051735">
    <property type="entry name" value="CFEM_domain"/>
</dbReference>
<dbReference type="STRING" id="936435.F8PS86"/>
<comment type="subcellular location">
    <subcellularLocation>
        <location evidence="1">Cell membrane</location>
        <topology evidence="1">Lipid-anchor</topology>
        <topology evidence="1">GPI-anchor</topology>
    </subcellularLocation>
    <subcellularLocation>
        <location evidence="2">Secreted</location>
    </subcellularLocation>
</comment>
<dbReference type="InParanoid" id="F8PS86"/>
<evidence type="ECO:0000256" key="6">
    <source>
        <dbReference type="ARBA" id="ARBA00022617"/>
    </source>
</evidence>
<keyword evidence="11" id="KW-1015">Disulfide bond</keyword>
<feature type="signal peptide" evidence="14">
    <location>
        <begin position="1"/>
        <end position="18"/>
    </location>
</feature>
<dbReference type="InterPro" id="IPR008427">
    <property type="entry name" value="Extracellular_membr_CFEM_dom"/>
</dbReference>
<evidence type="ECO:0000256" key="8">
    <source>
        <dbReference type="ARBA" id="ARBA00022729"/>
    </source>
</evidence>
<evidence type="ECO:0000313" key="16">
    <source>
        <dbReference type="EMBL" id="EGO01268.1"/>
    </source>
</evidence>
<evidence type="ECO:0000256" key="1">
    <source>
        <dbReference type="ARBA" id="ARBA00004609"/>
    </source>
</evidence>
<keyword evidence="5" id="KW-0964">Secreted</keyword>
<evidence type="ECO:0000256" key="13">
    <source>
        <dbReference type="ARBA" id="ARBA00023288"/>
    </source>
</evidence>
<evidence type="ECO:0000256" key="9">
    <source>
        <dbReference type="ARBA" id="ARBA00023004"/>
    </source>
</evidence>
<evidence type="ECO:0000256" key="11">
    <source>
        <dbReference type="ARBA" id="ARBA00023157"/>
    </source>
</evidence>
<evidence type="ECO:0000256" key="3">
    <source>
        <dbReference type="ARBA" id="ARBA00010031"/>
    </source>
</evidence>
<sequence length="142" mass="13797">MRFTLALLAFGAFSTASAGLVSRQASLPNCAVACLIDANFGSCSSQDDACLCNDSAFVQSSTSCIQSSCTGSDLTNAEAAAQEMCAAVGVTLATASATTTSPTTTASSTTSPSPSASSNGATSHGISILAGSAAFAVLAASF</sequence>
<evidence type="ECO:0000256" key="4">
    <source>
        <dbReference type="ARBA" id="ARBA00022475"/>
    </source>
</evidence>
<keyword evidence="13" id="KW-0449">Lipoprotein</keyword>
<feature type="chain" id="PRO_5003382189" description="CFEM domain-containing protein" evidence="14">
    <location>
        <begin position="19"/>
        <end position="142"/>
    </location>
</feature>
<dbReference type="Proteomes" id="UP000008063">
    <property type="component" value="Unassembled WGS sequence"/>
</dbReference>
<dbReference type="Pfam" id="PF05730">
    <property type="entry name" value="CFEM"/>
    <property type="match status" value="1"/>
</dbReference>
<dbReference type="PANTHER" id="PTHR37928">
    <property type="entry name" value="CFEM DOMAIN PROTEIN (AFU_ORTHOLOGUE AFUA_6G14090)"/>
    <property type="match status" value="1"/>
</dbReference>
<feature type="domain" description="CFEM" evidence="15">
    <location>
        <begin position="1"/>
        <end position="112"/>
    </location>
</feature>
<dbReference type="AlphaFoldDB" id="F8PS86"/>
<evidence type="ECO:0000256" key="12">
    <source>
        <dbReference type="ARBA" id="ARBA00023180"/>
    </source>
</evidence>
<keyword evidence="17" id="KW-1185">Reference proteome</keyword>
<proteinExistence type="inferred from homology"/>
<keyword evidence="7" id="KW-0479">Metal-binding</keyword>
<keyword evidence="10" id="KW-0472">Membrane</keyword>
<dbReference type="SMART" id="SM00747">
    <property type="entry name" value="CFEM"/>
    <property type="match status" value="1"/>
</dbReference>
<dbReference type="GO" id="GO:0046872">
    <property type="term" value="F:metal ion binding"/>
    <property type="evidence" value="ECO:0007669"/>
    <property type="project" value="UniProtKB-KW"/>
</dbReference>
<dbReference type="GO" id="GO:0005886">
    <property type="term" value="C:plasma membrane"/>
    <property type="evidence" value="ECO:0007669"/>
    <property type="project" value="UniProtKB-SubCell"/>
</dbReference>
<evidence type="ECO:0000256" key="14">
    <source>
        <dbReference type="SAM" id="SignalP"/>
    </source>
</evidence>
<evidence type="ECO:0000256" key="7">
    <source>
        <dbReference type="ARBA" id="ARBA00022723"/>
    </source>
</evidence>
<dbReference type="EMBL" id="GL945478">
    <property type="protein sequence ID" value="EGO01268.1"/>
    <property type="molecule type" value="Genomic_DNA"/>
</dbReference>
<evidence type="ECO:0000259" key="15">
    <source>
        <dbReference type="PROSITE" id="PS52012"/>
    </source>
</evidence>
<keyword evidence="6" id="KW-0349">Heme</keyword>
<keyword evidence="9" id="KW-0408">Iron</keyword>
<dbReference type="GO" id="GO:0005576">
    <property type="term" value="C:extracellular region"/>
    <property type="evidence" value="ECO:0007669"/>
    <property type="project" value="UniProtKB-SubCell"/>
</dbReference>
<accession>F8PS86</accession>
<name>F8PS86_SERL3</name>
<reference evidence="17" key="1">
    <citation type="journal article" date="2011" name="Science">
        <title>The plant cell wall-decomposing machinery underlies the functional diversity of forest fungi.</title>
        <authorList>
            <person name="Eastwood D.C."/>
            <person name="Floudas D."/>
            <person name="Binder M."/>
            <person name="Majcherczyk A."/>
            <person name="Schneider P."/>
            <person name="Aerts A."/>
            <person name="Asiegbu F.O."/>
            <person name="Baker S.E."/>
            <person name="Barry K."/>
            <person name="Bendiksby M."/>
            <person name="Blumentritt M."/>
            <person name="Coutinho P.M."/>
            <person name="Cullen D."/>
            <person name="de Vries R.P."/>
            <person name="Gathman A."/>
            <person name="Goodell B."/>
            <person name="Henrissat B."/>
            <person name="Ihrmark K."/>
            <person name="Kauserud H."/>
            <person name="Kohler A."/>
            <person name="LaButti K."/>
            <person name="Lapidus A."/>
            <person name="Lavin J.L."/>
            <person name="Lee Y.-H."/>
            <person name="Lindquist E."/>
            <person name="Lilly W."/>
            <person name="Lucas S."/>
            <person name="Morin E."/>
            <person name="Murat C."/>
            <person name="Oguiza J.A."/>
            <person name="Park J."/>
            <person name="Pisabarro A.G."/>
            <person name="Riley R."/>
            <person name="Rosling A."/>
            <person name="Salamov A."/>
            <person name="Schmidt O."/>
            <person name="Schmutz J."/>
            <person name="Skrede I."/>
            <person name="Stenlid J."/>
            <person name="Wiebenga A."/>
            <person name="Xie X."/>
            <person name="Kuees U."/>
            <person name="Hibbett D.S."/>
            <person name="Hoffmeister D."/>
            <person name="Hoegberg N."/>
            <person name="Martin F."/>
            <person name="Grigoriev I.V."/>
            <person name="Watkinson S.C."/>
        </authorList>
    </citation>
    <scope>NUCLEOTIDE SEQUENCE [LARGE SCALE GENOMIC DNA]</scope>
    <source>
        <strain evidence="17">strain S7.3</strain>
    </source>
</reference>
<gene>
    <name evidence="16" type="ORF">SERLA73DRAFT_179413</name>
</gene>
<keyword evidence="8 14" id="KW-0732">Signal</keyword>
<dbReference type="PANTHER" id="PTHR37928:SF2">
    <property type="entry name" value="GPI ANCHORED CFEM DOMAIN PROTEIN (AFU_ORTHOLOGUE AFUA_6G10580)"/>
    <property type="match status" value="1"/>
</dbReference>
<protein>
    <recommendedName>
        <fullName evidence="15">CFEM domain-containing protein</fullName>
    </recommendedName>
</protein>
<evidence type="ECO:0000313" key="17">
    <source>
        <dbReference type="Proteomes" id="UP000008063"/>
    </source>
</evidence>
<dbReference type="HOGENOM" id="CLU_063084_3_2_1"/>
<keyword evidence="12" id="KW-0325">Glycoprotein</keyword>
<comment type="similarity">
    <text evidence="3">Belongs to the RBT5 family.</text>
</comment>
<dbReference type="OrthoDB" id="3065412at2759"/>
<evidence type="ECO:0000256" key="5">
    <source>
        <dbReference type="ARBA" id="ARBA00022525"/>
    </source>
</evidence>
<keyword evidence="4" id="KW-1003">Cell membrane</keyword>
<dbReference type="OMA" id="NSISCCV"/>
<evidence type="ECO:0000256" key="2">
    <source>
        <dbReference type="ARBA" id="ARBA00004613"/>
    </source>
</evidence>
<organism evidence="17">
    <name type="scientific">Serpula lacrymans var. lacrymans (strain S7.3)</name>
    <name type="common">Dry rot fungus</name>
    <dbReference type="NCBI Taxonomy" id="936435"/>
    <lineage>
        <taxon>Eukaryota</taxon>
        <taxon>Fungi</taxon>
        <taxon>Dikarya</taxon>
        <taxon>Basidiomycota</taxon>
        <taxon>Agaricomycotina</taxon>
        <taxon>Agaricomycetes</taxon>
        <taxon>Agaricomycetidae</taxon>
        <taxon>Boletales</taxon>
        <taxon>Coniophorineae</taxon>
        <taxon>Serpulaceae</taxon>
        <taxon>Serpula</taxon>
    </lineage>
</organism>